<dbReference type="OMA" id="LTHACKR"/>
<keyword evidence="1" id="KW-1133">Transmembrane helix</keyword>
<dbReference type="GeneID" id="24123836"/>
<dbReference type="AlphaFoldDB" id="A0A067D4K5"/>
<reference evidence="2 3" key="1">
    <citation type="journal article" date="2013" name="PLoS Genet.">
        <title>Distinctive expansion of potential virulence genes in the genome of the oomycete fish pathogen Saprolegnia parasitica.</title>
        <authorList>
            <person name="Jiang R.H."/>
            <person name="de Bruijn I."/>
            <person name="Haas B.J."/>
            <person name="Belmonte R."/>
            <person name="Lobach L."/>
            <person name="Christie J."/>
            <person name="van den Ackerveken G."/>
            <person name="Bottin A."/>
            <person name="Bulone V."/>
            <person name="Diaz-Moreno S.M."/>
            <person name="Dumas B."/>
            <person name="Fan L."/>
            <person name="Gaulin E."/>
            <person name="Govers F."/>
            <person name="Grenville-Briggs L.J."/>
            <person name="Horner N.R."/>
            <person name="Levin J.Z."/>
            <person name="Mammella M."/>
            <person name="Meijer H.J."/>
            <person name="Morris P."/>
            <person name="Nusbaum C."/>
            <person name="Oome S."/>
            <person name="Phillips A.J."/>
            <person name="van Rooyen D."/>
            <person name="Rzeszutek E."/>
            <person name="Saraiva M."/>
            <person name="Secombes C.J."/>
            <person name="Seidl M.F."/>
            <person name="Snel B."/>
            <person name="Stassen J.H."/>
            <person name="Sykes S."/>
            <person name="Tripathy S."/>
            <person name="van den Berg H."/>
            <person name="Vega-Arreguin J.C."/>
            <person name="Wawra S."/>
            <person name="Young S.K."/>
            <person name="Zeng Q."/>
            <person name="Dieguez-Uribeondo J."/>
            <person name="Russ C."/>
            <person name="Tyler B.M."/>
            <person name="van West P."/>
        </authorList>
    </citation>
    <scope>NUCLEOTIDE SEQUENCE [LARGE SCALE GENOMIC DNA]</scope>
    <source>
        <strain evidence="2 3">CBS 223.65</strain>
    </source>
</reference>
<accession>A0A067D4K5</accession>
<dbReference type="STRING" id="695850.A0A067D4K5"/>
<feature type="transmembrane region" description="Helical" evidence="1">
    <location>
        <begin position="95"/>
        <end position="115"/>
    </location>
</feature>
<proteinExistence type="predicted"/>
<organism evidence="2 3">
    <name type="scientific">Saprolegnia parasitica (strain CBS 223.65)</name>
    <dbReference type="NCBI Taxonomy" id="695850"/>
    <lineage>
        <taxon>Eukaryota</taxon>
        <taxon>Sar</taxon>
        <taxon>Stramenopiles</taxon>
        <taxon>Oomycota</taxon>
        <taxon>Saprolegniomycetes</taxon>
        <taxon>Saprolegniales</taxon>
        <taxon>Saprolegniaceae</taxon>
        <taxon>Saprolegnia</taxon>
    </lineage>
</organism>
<keyword evidence="1" id="KW-0812">Transmembrane</keyword>
<evidence type="ECO:0008006" key="4">
    <source>
        <dbReference type="Google" id="ProtNLM"/>
    </source>
</evidence>
<protein>
    <recommendedName>
        <fullName evidence="4">EF-hand domain-containing protein</fullName>
    </recommendedName>
</protein>
<feature type="transmembrane region" description="Helical" evidence="1">
    <location>
        <begin position="403"/>
        <end position="427"/>
    </location>
</feature>
<gene>
    <name evidence="2" type="ORF">SPRG_01235</name>
</gene>
<dbReference type="Proteomes" id="UP000030745">
    <property type="component" value="Unassembled WGS sequence"/>
</dbReference>
<sequence length="580" mass="65424">MTRILAADGASAPLTIERVLLCTLLLILFVVVLEAGLHKLTHACKRHHKYYEMLNKTTGELMIVGLIYVLVKATTYVGAIQSYGVEYHSMDAADMLIFFVALFLVAQSLVIFTRLRSSNSKMDSLSITTASGLLHMAKETEDVMAAERAWWCRRRRATGRLHRLCEHKLLEAFFRESYELPSAFSFAKYIREIQDSQIVDLIEIDFTTWTLLLVLMASFFGCTGELQAHSVYRNQFHFDSDEFAAAEALERNRFPVFGVFASTLTLAMTLMLLYLRRLNHALVVHAQTKALGQAADPEGYATSRKATRESLLEAIRALSISESSQPILTSSEAIQQMRVVSEEVQKGVKHRHGFLAHNLLVQLLLTCFRFITCARHARSANTLHAKNADLRLPLPFSRKAAQFFLHFFLIVNGLYYGMLLTCVVPALHDTSPLILLPLMAPLLLNTFALAPRLVRHFALLDGAWQVDPTKLSRVIDHLSEVEELKGAMVEQINKYLTETNQGVDDIKAALFKLDADDGVRDGYVDIDAFRSTLNTFGFKFSRHKFHTLVLLEYETRGPTVKYERLLNALHAKPAPETTVV</sequence>
<feature type="transmembrane region" description="Helical" evidence="1">
    <location>
        <begin position="18"/>
        <end position="40"/>
    </location>
</feature>
<dbReference type="OrthoDB" id="68481at2759"/>
<keyword evidence="1" id="KW-0472">Membrane</keyword>
<evidence type="ECO:0000313" key="3">
    <source>
        <dbReference type="Proteomes" id="UP000030745"/>
    </source>
</evidence>
<feature type="transmembrane region" description="Helical" evidence="1">
    <location>
        <begin position="198"/>
        <end position="220"/>
    </location>
</feature>
<dbReference type="KEGG" id="spar:SPRG_01235"/>
<evidence type="ECO:0000313" key="2">
    <source>
        <dbReference type="EMBL" id="KDO33957.1"/>
    </source>
</evidence>
<evidence type="ECO:0000256" key="1">
    <source>
        <dbReference type="SAM" id="Phobius"/>
    </source>
</evidence>
<dbReference type="RefSeq" id="XP_012194850.1">
    <property type="nucleotide sequence ID" value="XM_012339460.1"/>
</dbReference>
<feature type="transmembrane region" description="Helical" evidence="1">
    <location>
        <begin position="61"/>
        <end position="83"/>
    </location>
</feature>
<feature type="transmembrane region" description="Helical" evidence="1">
    <location>
        <begin position="433"/>
        <end position="450"/>
    </location>
</feature>
<dbReference type="VEuPathDB" id="FungiDB:SPRG_01235"/>
<keyword evidence="3" id="KW-1185">Reference proteome</keyword>
<feature type="transmembrane region" description="Helical" evidence="1">
    <location>
        <begin position="254"/>
        <end position="275"/>
    </location>
</feature>
<name>A0A067D4K5_SAPPC</name>
<dbReference type="EMBL" id="KK583191">
    <property type="protein sequence ID" value="KDO33957.1"/>
    <property type="molecule type" value="Genomic_DNA"/>
</dbReference>